<proteinExistence type="predicted"/>
<name>A0A382L4J3_9ZZZZ</name>
<dbReference type="Gene3D" id="2.130.10.130">
    <property type="entry name" value="Integrin alpha, N-terminal"/>
    <property type="match status" value="1"/>
</dbReference>
<organism evidence="1">
    <name type="scientific">marine metagenome</name>
    <dbReference type="NCBI Taxonomy" id="408172"/>
    <lineage>
        <taxon>unclassified sequences</taxon>
        <taxon>metagenomes</taxon>
        <taxon>ecological metagenomes</taxon>
    </lineage>
</organism>
<gene>
    <name evidence="1" type="ORF">METZ01_LOCUS284444</name>
</gene>
<sequence>MRTILKTSVAFVFMFLSGLTAQNLQIVHLDGVYDLDNDDLVEFISFEQDRETGGVVSRVAYYEIDDLGFPQLIWNLDAPQQIDGSIVAARITDLDGSGTAELFIAANVRAPDNPDLSQGVIYVYDWIDGGFSKAPALSTALTGPQSGQAISNVDIVDLEGDGKEEVAIALTGPEAVVTVIGLSHGEERLFNEIQSFLLQDFSTSAGDVHVAGVDFDRDGLSD</sequence>
<dbReference type="AlphaFoldDB" id="A0A382L4J3"/>
<evidence type="ECO:0000313" key="1">
    <source>
        <dbReference type="EMBL" id="SVC31590.1"/>
    </source>
</evidence>
<dbReference type="InterPro" id="IPR028994">
    <property type="entry name" value="Integrin_alpha_N"/>
</dbReference>
<protein>
    <recommendedName>
        <fullName evidence="2">VCBS repeat-containing protein</fullName>
    </recommendedName>
</protein>
<dbReference type="SUPFAM" id="SSF69318">
    <property type="entry name" value="Integrin alpha N-terminal domain"/>
    <property type="match status" value="1"/>
</dbReference>
<reference evidence="1" key="1">
    <citation type="submission" date="2018-05" db="EMBL/GenBank/DDBJ databases">
        <authorList>
            <person name="Lanie J.A."/>
            <person name="Ng W.-L."/>
            <person name="Kazmierczak K.M."/>
            <person name="Andrzejewski T.M."/>
            <person name="Davidsen T.M."/>
            <person name="Wayne K.J."/>
            <person name="Tettelin H."/>
            <person name="Glass J.I."/>
            <person name="Rusch D."/>
            <person name="Podicherti R."/>
            <person name="Tsui H.-C.T."/>
            <person name="Winkler M.E."/>
        </authorList>
    </citation>
    <scope>NUCLEOTIDE SEQUENCE</scope>
</reference>
<evidence type="ECO:0008006" key="2">
    <source>
        <dbReference type="Google" id="ProtNLM"/>
    </source>
</evidence>
<feature type="non-terminal residue" evidence="1">
    <location>
        <position position="222"/>
    </location>
</feature>
<dbReference type="EMBL" id="UINC01084705">
    <property type="protein sequence ID" value="SVC31590.1"/>
    <property type="molecule type" value="Genomic_DNA"/>
</dbReference>
<accession>A0A382L4J3</accession>